<dbReference type="PANTHER" id="PTHR48086">
    <property type="entry name" value="SODIUM/PROLINE SYMPORTER-RELATED"/>
    <property type="match status" value="1"/>
</dbReference>
<dbReference type="InterPro" id="IPR050277">
    <property type="entry name" value="Sodium:Solute_Symporter"/>
</dbReference>
<proteinExistence type="inferred from homology"/>
<evidence type="ECO:0000313" key="9">
    <source>
        <dbReference type="Proteomes" id="UP000062160"/>
    </source>
</evidence>
<dbReference type="PANTHER" id="PTHR48086:SF7">
    <property type="entry name" value="SODIUM-SOLUTE SYMPORTER-RELATED"/>
    <property type="match status" value="1"/>
</dbReference>
<evidence type="ECO:0000256" key="4">
    <source>
        <dbReference type="ARBA" id="ARBA00022692"/>
    </source>
</evidence>
<keyword evidence="5 7" id="KW-1133">Transmembrane helix</keyword>
<evidence type="ECO:0000256" key="1">
    <source>
        <dbReference type="ARBA" id="ARBA00004141"/>
    </source>
</evidence>
<dbReference type="GO" id="GO:0022857">
    <property type="term" value="F:transmembrane transporter activity"/>
    <property type="evidence" value="ECO:0007669"/>
    <property type="project" value="InterPro"/>
</dbReference>
<keyword evidence="3" id="KW-0813">Transport</keyword>
<evidence type="ECO:0000256" key="7">
    <source>
        <dbReference type="SAM" id="Phobius"/>
    </source>
</evidence>
<evidence type="ECO:0000256" key="3">
    <source>
        <dbReference type="ARBA" id="ARBA00022448"/>
    </source>
</evidence>
<reference evidence="8" key="1">
    <citation type="journal article" date="2016" name="Genome Announc.">
        <title>Draft Genome Sequence of the Syntrophic Lactate-Degrading Bacterium Tepidanaerobacter syntrophicus JLT.</title>
        <authorList>
            <person name="Matsuura N."/>
            <person name="Ohashi A."/>
            <person name="Tourlousse D.M."/>
            <person name="Sekiguchi Y."/>
        </authorList>
    </citation>
    <scope>NUCLEOTIDE SEQUENCE [LARGE SCALE GENOMIC DNA]</scope>
    <source>
        <strain evidence="8">JL</strain>
    </source>
</reference>
<dbReference type="RefSeq" id="WP_059032568.1">
    <property type="nucleotide sequence ID" value="NZ_DF977001.1"/>
</dbReference>
<keyword evidence="9" id="KW-1185">Reference proteome</keyword>
<gene>
    <name evidence="8" type="ORF">TSYNT_7177</name>
</gene>
<dbReference type="AlphaFoldDB" id="A0A0U9HQ36"/>
<organism evidence="8">
    <name type="scientific">Tepidanaerobacter syntrophicus</name>
    <dbReference type="NCBI Taxonomy" id="224999"/>
    <lineage>
        <taxon>Bacteria</taxon>
        <taxon>Bacillati</taxon>
        <taxon>Bacillota</taxon>
        <taxon>Clostridia</taxon>
        <taxon>Thermosediminibacterales</taxon>
        <taxon>Tepidanaerobacteraceae</taxon>
        <taxon>Tepidanaerobacter</taxon>
    </lineage>
</organism>
<dbReference type="OrthoDB" id="9766407at2"/>
<evidence type="ECO:0000256" key="2">
    <source>
        <dbReference type="ARBA" id="ARBA00006434"/>
    </source>
</evidence>
<feature type="transmembrane region" description="Helical" evidence="7">
    <location>
        <begin position="43"/>
        <end position="62"/>
    </location>
</feature>
<feature type="transmembrane region" description="Helical" evidence="7">
    <location>
        <begin position="6"/>
        <end position="23"/>
    </location>
</feature>
<dbReference type="Gene3D" id="1.20.1730.10">
    <property type="entry name" value="Sodium/glucose cotransporter"/>
    <property type="match status" value="1"/>
</dbReference>
<dbReference type="PROSITE" id="PS50283">
    <property type="entry name" value="NA_SOLUT_SYMP_3"/>
    <property type="match status" value="1"/>
</dbReference>
<protein>
    <recommendedName>
        <fullName evidence="10">Sodium:solute symporter family protein</fullName>
    </recommendedName>
</protein>
<feature type="transmembrane region" description="Helical" evidence="7">
    <location>
        <begin position="74"/>
        <end position="97"/>
    </location>
</feature>
<dbReference type="EMBL" id="DF977001">
    <property type="protein sequence ID" value="GAQ25159.1"/>
    <property type="molecule type" value="Genomic_DNA"/>
</dbReference>
<keyword evidence="4 7" id="KW-0812">Transmembrane</keyword>
<dbReference type="STRING" id="224999.GCA_001485475_01174"/>
<evidence type="ECO:0000256" key="6">
    <source>
        <dbReference type="ARBA" id="ARBA00023136"/>
    </source>
</evidence>
<evidence type="ECO:0008006" key="10">
    <source>
        <dbReference type="Google" id="ProtNLM"/>
    </source>
</evidence>
<dbReference type="InterPro" id="IPR001734">
    <property type="entry name" value="Na/solute_symporter"/>
</dbReference>
<evidence type="ECO:0000256" key="5">
    <source>
        <dbReference type="ARBA" id="ARBA00022989"/>
    </source>
</evidence>
<keyword evidence="6 7" id="KW-0472">Membrane</keyword>
<comment type="subcellular location">
    <subcellularLocation>
        <location evidence="1">Membrane</location>
        <topology evidence="1">Multi-pass membrane protein</topology>
    </subcellularLocation>
</comment>
<dbReference type="InterPro" id="IPR038377">
    <property type="entry name" value="Na/Glc_symporter_sf"/>
</dbReference>
<sequence length="124" mass="13832">MTTIIWAVSIIYLLVMLWIGFRVSKEGSASFDDYAIAGKKLPLFLLMWTYLATVWGAADFVGTPDQGYHVGLSWLVWVLGSEGGKLVFALTLAGFLARFSFKSMGEFIENVIAKDYAHCDFSLF</sequence>
<comment type="similarity">
    <text evidence="2">Belongs to the sodium:solute symporter (SSF) (TC 2.A.21) family.</text>
</comment>
<accession>A0A0U9HQ36</accession>
<dbReference type="Proteomes" id="UP000062160">
    <property type="component" value="Unassembled WGS sequence"/>
</dbReference>
<name>A0A0U9HQ36_9FIRM</name>
<evidence type="ECO:0000313" key="8">
    <source>
        <dbReference type="EMBL" id="GAQ25159.1"/>
    </source>
</evidence>
<dbReference type="GO" id="GO:0005886">
    <property type="term" value="C:plasma membrane"/>
    <property type="evidence" value="ECO:0007669"/>
    <property type="project" value="TreeGrafter"/>
</dbReference>